<reference evidence="2" key="1">
    <citation type="submission" date="2022-08" db="EMBL/GenBank/DDBJ databases">
        <title>The genomic sequence of strain Paenibacillus sp. SCIV0701.</title>
        <authorList>
            <person name="Zhao H."/>
        </authorList>
    </citation>
    <scope>NUCLEOTIDE SEQUENCE</scope>
    <source>
        <strain evidence="2">SCIV0701</strain>
    </source>
</reference>
<evidence type="ECO:0000313" key="2">
    <source>
        <dbReference type="EMBL" id="MCR2807740.1"/>
    </source>
</evidence>
<evidence type="ECO:0000256" key="1">
    <source>
        <dbReference type="SAM" id="Coils"/>
    </source>
</evidence>
<organism evidence="2 3">
    <name type="scientific">Paenibacillus soyae</name>
    <dbReference type="NCBI Taxonomy" id="2969249"/>
    <lineage>
        <taxon>Bacteria</taxon>
        <taxon>Bacillati</taxon>
        <taxon>Bacillota</taxon>
        <taxon>Bacilli</taxon>
        <taxon>Bacillales</taxon>
        <taxon>Paenibacillaceae</taxon>
        <taxon>Paenibacillus</taxon>
    </lineage>
</organism>
<protein>
    <submittedName>
        <fullName evidence="2">DUF2203 domain-containing protein</fullName>
    </submittedName>
</protein>
<evidence type="ECO:0000313" key="3">
    <source>
        <dbReference type="Proteomes" id="UP001141950"/>
    </source>
</evidence>
<dbReference type="AlphaFoldDB" id="A0A9X2SC68"/>
<name>A0A9X2SC68_9BACL</name>
<feature type="coiled-coil region" evidence="1">
    <location>
        <begin position="8"/>
        <end position="35"/>
    </location>
</feature>
<sequence length="131" mass="15253">MTIKRFTLEEANALLPQLKAELGRLQEMSEELEEQYIAYRMMKASYKTTKGDPLFELESKLDFMQVEFNLHMDNFSRQGVLVKMITPGLLDFPAIVDGEEALLCWREGEDRIAHYHGWNDGYAGRRRHPDA</sequence>
<dbReference type="Pfam" id="PF09969">
    <property type="entry name" value="DUF2203"/>
    <property type="match status" value="1"/>
</dbReference>
<dbReference type="RefSeq" id="WP_257452504.1">
    <property type="nucleotide sequence ID" value="NZ_JANIPJ010000032.1"/>
</dbReference>
<keyword evidence="1" id="KW-0175">Coiled coil</keyword>
<accession>A0A9X2SC68</accession>
<dbReference type="PIRSF" id="PIRSF016498">
    <property type="entry name" value="UCP016498"/>
    <property type="match status" value="1"/>
</dbReference>
<gene>
    <name evidence="2" type="ORF">NQZ67_28015</name>
</gene>
<dbReference type="InterPro" id="IPR018699">
    <property type="entry name" value="DUF2203"/>
</dbReference>
<comment type="caution">
    <text evidence="2">The sequence shown here is derived from an EMBL/GenBank/DDBJ whole genome shotgun (WGS) entry which is preliminary data.</text>
</comment>
<dbReference type="Proteomes" id="UP001141950">
    <property type="component" value="Unassembled WGS sequence"/>
</dbReference>
<keyword evidence="3" id="KW-1185">Reference proteome</keyword>
<dbReference type="EMBL" id="JANIPJ010000032">
    <property type="protein sequence ID" value="MCR2807740.1"/>
    <property type="molecule type" value="Genomic_DNA"/>
</dbReference>
<proteinExistence type="predicted"/>